<feature type="transmembrane region" description="Helical" evidence="9">
    <location>
        <begin position="314"/>
        <end position="335"/>
    </location>
</feature>
<dbReference type="SUPFAM" id="SSF56112">
    <property type="entry name" value="Protein kinase-like (PK-like)"/>
    <property type="match status" value="1"/>
</dbReference>
<dbReference type="PANTHER" id="PTHR43289">
    <property type="entry name" value="MITOGEN-ACTIVATED PROTEIN KINASE KINASE KINASE 20-RELATED"/>
    <property type="match status" value="1"/>
</dbReference>
<accession>A0ABP9FNB7</accession>
<name>A0ABP9FNB7_9MICC</name>
<dbReference type="CDD" id="cd14014">
    <property type="entry name" value="STKc_PknB_like"/>
    <property type="match status" value="1"/>
</dbReference>
<dbReference type="InterPro" id="IPR008266">
    <property type="entry name" value="Tyr_kinase_AS"/>
</dbReference>
<evidence type="ECO:0000256" key="7">
    <source>
        <dbReference type="PROSITE-ProRule" id="PRU10141"/>
    </source>
</evidence>
<feature type="binding site" evidence="7">
    <location>
        <position position="36"/>
    </location>
    <ligand>
        <name>ATP</name>
        <dbReference type="ChEBI" id="CHEBI:30616"/>
    </ligand>
</feature>
<dbReference type="RefSeq" id="WP_345476140.1">
    <property type="nucleotide sequence ID" value="NZ_BAABLW010000001.1"/>
</dbReference>
<dbReference type="EMBL" id="BAABLW010000001">
    <property type="protein sequence ID" value="GAA4910378.1"/>
    <property type="molecule type" value="Genomic_DNA"/>
</dbReference>
<dbReference type="InterPro" id="IPR017441">
    <property type="entry name" value="Protein_kinase_ATP_BS"/>
</dbReference>
<keyword evidence="6 7" id="KW-0067">ATP-binding</keyword>
<keyword evidence="12" id="KW-1185">Reference proteome</keyword>
<keyword evidence="5 11" id="KW-0418">Kinase</keyword>
<comment type="caution">
    <text evidence="11">The sequence shown here is derived from an EMBL/GenBank/DDBJ whole genome shotgun (WGS) entry which is preliminary data.</text>
</comment>
<dbReference type="Gene3D" id="1.10.510.10">
    <property type="entry name" value="Transferase(Phosphotransferase) domain 1"/>
    <property type="match status" value="1"/>
</dbReference>
<evidence type="ECO:0000256" key="3">
    <source>
        <dbReference type="ARBA" id="ARBA00022679"/>
    </source>
</evidence>
<evidence type="ECO:0000256" key="9">
    <source>
        <dbReference type="SAM" id="Phobius"/>
    </source>
</evidence>
<keyword evidence="9" id="KW-0812">Transmembrane</keyword>
<evidence type="ECO:0000259" key="10">
    <source>
        <dbReference type="PROSITE" id="PS50011"/>
    </source>
</evidence>
<dbReference type="Proteomes" id="UP001500368">
    <property type="component" value="Unassembled WGS sequence"/>
</dbReference>
<keyword evidence="4 7" id="KW-0547">Nucleotide-binding</keyword>
<feature type="region of interest" description="Disordered" evidence="8">
    <location>
        <begin position="274"/>
        <end position="308"/>
    </location>
</feature>
<gene>
    <name evidence="11" type="ORF">GCM10025790_00490</name>
</gene>
<evidence type="ECO:0000256" key="6">
    <source>
        <dbReference type="ARBA" id="ARBA00022840"/>
    </source>
</evidence>
<reference evidence="12" key="1">
    <citation type="journal article" date="2019" name="Int. J. Syst. Evol. Microbiol.">
        <title>The Global Catalogue of Microorganisms (GCM) 10K type strain sequencing project: providing services to taxonomists for standard genome sequencing and annotation.</title>
        <authorList>
            <consortium name="The Broad Institute Genomics Platform"/>
            <consortium name="The Broad Institute Genome Sequencing Center for Infectious Disease"/>
            <person name="Wu L."/>
            <person name="Ma J."/>
        </authorList>
    </citation>
    <scope>NUCLEOTIDE SEQUENCE [LARGE SCALE GENOMIC DNA]</scope>
    <source>
        <strain evidence="12">JCM 19129</strain>
    </source>
</reference>
<keyword evidence="9" id="KW-0472">Membrane</keyword>
<dbReference type="InterPro" id="IPR011009">
    <property type="entry name" value="Kinase-like_dom_sf"/>
</dbReference>
<dbReference type="EC" id="2.7.11.1" evidence="1"/>
<dbReference type="InterPro" id="IPR000719">
    <property type="entry name" value="Prot_kinase_dom"/>
</dbReference>
<organism evidence="11 12">
    <name type="scientific">Nesterenkonia rhizosphaerae</name>
    <dbReference type="NCBI Taxonomy" id="1348272"/>
    <lineage>
        <taxon>Bacteria</taxon>
        <taxon>Bacillati</taxon>
        <taxon>Actinomycetota</taxon>
        <taxon>Actinomycetes</taxon>
        <taxon>Micrococcales</taxon>
        <taxon>Micrococcaceae</taxon>
        <taxon>Nesterenkonia</taxon>
    </lineage>
</organism>
<evidence type="ECO:0000256" key="1">
    <source>
        <dbReference type="ARBA" id="ARBA00012513"/>
    </source>
</evidence>
<protein>
    <recommendedName>
        <fullName evidence="1">non-specific serine/threonine protein kinase</fullName>
        <ecNumber evidence="1">2.7.11.1</ecNumber>
    </recommendedName>
</protein>
<evidence type="ECO:0000313" key="11">
    <source>
        <dbReference type="EMBL" id="GAA4910378.1"/>
    </source>
</evidence>
<evidence type="ECO:0000313" key="12">
    <source>
        <dbReference type="Proteomes" id="UP001500368"/>
    </source>
</evidence>
<keyword evidence="3" id="KW-0808">Transferase</keyword>
<evidence type="ECO:0000256" key="2">
    <source>
        <dbReference type="ARBA" id="ARBA00022527"/>
    </source>
</evidence>
<evidence type="ECO:0000256" key="8">
    <source>
        <dbReference type="SAM" id="MobiDB-lite"/>
    </source>
</evidence>
<evidence type="ECO:0000256" key="5">
    <source>
        <dbReference type="ARBA" id="ARBA00022777"/>
    </source>
</evidence>
<evidence type="ECO:0000256" key="4">
    <source>
        <dbReference type="ARBA" id="ARBA00022741"/>
    </source>
</evidence>
<dbReference type="PROSITE" id="PS00107">
    <property type="entry name" value="PROTEIN_KINASE_ATP"/>
    <property type="match status" value="1"/>
</dbReference>
<feature type="domain" description="Protein kinase" evidence="10">
    <location>
        <begin position="7"/>
        <end position="312"/>
    </location>
</feature>
<dbReference type="Pfam" id="PF00069">
    <property type="entry name" value="Pkinase"/>
    <property type="match status" value="1"/>
</dbReference>
<sequence>MNVVDRYQLHEVIGVGSFATVHRAYDPLLNDTVVVKVLAENHSLNPEIRERFIAEGRSLRKVASRHVVSVHDIGESARQQPFLVLEYADRGTLAERIRSLRAQQWRARPADVLAVARPLAAALEAVHGANLVHRDLSPSNLLLTSDAQPRSLNGPELLDNRQPDHQQPSALIRPGESLLLSDLGMCKDLAINSGLTVSGGTAGFRPPEQNTPGVVDTRADIWAATALLRWLSEGADLPSSFQKVLKRGLAVRPERRHRDIAEWLADCEYALAPEPEPDARSRPVTASQTDASPAPGAGNGSVAEQKTGHPRRSWVLRLAAVAVAALLGLVGGVLLSHNPGPASSQDGVSLSIVGPGQVSIGEPAQFEAEVTGADSWVWILPTGRHVADEDQVQLTPTAPGTAELILRTTTSDGAVLETVHGIRVTE</sequence>
<dbReference type="PROSITE" id="PS00109">
    <property type="entry name" value="PROTEIN_KINASE_TYR"/>
    <property type="match status" value="1"/>
</dbReference>
<dbReference type="PROSITE" id="PS50011">
    <property type="entry name" value="PROTEIN_KINASE_DOM"/>
    <property type="match status" value="1"/>
</dbReference>
<dbReference type="GO" id="GO:0016301">
    <property type="term" value="F:kinase activity"/>
    <property type="evidence" value="ECO:0007669"/>
    <property type="project" value="UniProtKB-KW"/>
</dbReference>
<dbReference type="PANTHER" id="PTHR43289:SF6">
    <property type="entry name" value="SERINE_THREONINE-PROTEIN KINASE NEKL-3"/>
    <property type="match status" value="1"/>
</dbReference>
<keyword evidence="9" id="KW-1133">Transmembrane helix</keyword>
<keyword evidence="2" id="KW-0723">Serine/threonine-protein kinase</keyword>
<proteinExistence type="predicted"/>